<evidence type="ECO:0000313" key="8">
    <source>
        <dbReference type="Proteomes" id="UP000603453"/>
    </source>
</evidence>
<keyword evidence="5" id="KW-0539">Nucleus</keyword>
<dbReference type="PANTHER" id="PTHR21964">
    <property type="entry name" value="BREAST CANCER METASTASIS-SUPPRESSOR 1"/>
    <property type="match status" value="1"/>
</dbReference>
<comment type="subcellular location">
    <subcellularLocation>
        <location evidence="1">Nucleus</location>
    </subcellularLocation>
</comment>
<dbReference type="OrthoDB" id="20886at2759"/>
<sequence length="516" mass="57682">MDSSSKDTHTRPSSKLSLGSSPSVLSADEQLDGEGPLTPTDKIQDDEDDDMEDEEEDDDDLSALNSILQAGSPGSLSNEEVSDDDLHTEQDSASPLSSVPDDFPLSRSASPELPLLVAPSSPPSPPSPPPPPPPPQQQQEEEEEVLVEKKKAVTRKRRTKDSETPSPTTTKKPKGEGDQNKKRRASRSITHTIMTEPSSLRTRRRTSRQDEVKKEEAAAAQTAAHTATTATSTTVSASDKSSESHEILNPPPLPPLPPPSITQKDEPVKEDDEDMEEEDDDDEEEEDGSMEEDGKKVVFEAVTKLVPSLQENGECEDKVNNEAQDNEDHDYQQRHKEALDALTHIEVEFARLRDKMYEEKMSELNEEAIMIANGTHPELVTLMAEIEEKKGKRIHSAEAWRKHQHANFRQQFEGFEYQANIHFISQKNALRRNLLSSINGKRWNIEDERTKLNDPARADRVFPDGREMVAHKREQKEETGELQDIKEAVGFPMAPNPTGLSLQDVEQDLKILGIHR</sequence>
<feature type="compositionally biased region" description="Acidic residues" evidence="6">
    <location>
        <begin position="44"/>
        <end position="61"/>
    </location>
</feature>
<keyword evidence="3" id="KW-0805">Transcription regulation</keyword>
<keyword evidence="2" id="KW-0678">Repressor</keyword>
<evidence type="ECO:0000256" key="5">
    <source>
        <dbReference type="ARBA" id="ARBA00023242"/>
    </source>
</evidence>
<organism evidence="7 8">
    <name type="scientific">Mucor saturninus</name>
    <dbReference type="NCBI Taxonomy" id="64648"/>
    <lineage>
        <taxon>Eukaryota</taxon>
        <taxon>Fungi</taxon>
        <taxon>Fungi incertae sedis</taxon>
        <taxon>Mucoromycota</taxon>
        <taxon>Mucoromycotina</taxon>
        <taxon>Mucoromycetes</taxon>
        <taxon>Mucorales</taxon>
        <taxon>Mucorineae</taxon>
        <taxon>Mucoraceae</taxon>
        <taxon>Mucor</taxon>
    </lineage>
</organism>
<evidence type="ECO:0000256" key="2">
    <source>
        <dbReference type="ARBA" id="ARBA00022491"/>
    </source>
</evidence>
<accession>A0A8H7QZD6</accession>
<keyword evidence="8" id="KW-1185">Reference proteome</keyword>
<feature type="compositionally biased region" description="Pro residues" evidence="6">
    <location>
        <begin position="249"/>
        <end position="260"/>
    </location>
</feature>
<dbReference type="Gene3D" id="1.20.5.1500">
    <property type="match status" value="1"/>
</dbReference>
<evidence type="ECO:0000256" key="6">
    <source>
        <dbReference type="SAM" id="MobiDB-lite"/>
    </source>
</evidence>
<dbReference type="SMART" id="SM01401">
    <property type="entry name" value="Sds3"/>
    <property type="match status" value="1"/>
</dbReference>
<feature type="compositionally biased region" description="Low complexity" evidence="6">
    <location>
        <begin position="218"/>
        <end position="239"/>
    </location>
</feature>
<reference evidence="7" key="1">
    <citation type="submission" date="2020-12" db="EMBL/GenBank/DDBJ databases">
        <title>Metabolic potential, ecology and presence of endohyphal bacteria is reflected in genomic diversity of Mucoromycotina.</title>
        <authorList>
            <person name="Muszewska A."/>
            <person name="Okrasinska A."/>
            <person name="Steczkiewicz K."/>
            <person name="Drgas O."/>
            <person name="Orlowska M."/>
            <person name="Perlinska-Lenart U."/>
            <person name="Aleksandrzak-Piekarczyk T."/>
            <person name="Szatraj K."/>
            <person name="Zielenkiewicz U."/>
            <person name="Pilsyk S."/>
            <person name="Malc E."/>
            <person name="Mieczkowski P."/>
            <person name="Kruszewska J.S."/>
            <person name="Biernat P."/>
            <person name="Pawlowska J."/>
        </authorList>
    </citation>
    <scope>NUCLEOTIDE SEQUENCE</scope>
    <source>
        <strain evidence="7">WA0000017839</strain>
    </source>
</reference>
<feature type="compositionally biased region" description="Pro residues" evidence="6">
    <location>
        <begin position="120"/>
        <end position="136"/>
    </location>
</feature>
<proteinExistence type="predicted"/>
<feature type="compositionally biased region" description="Polar residues" evidence="6">
    <location>
        <begin position="187"/>
        <end position="197"/>
    </location>
</feature>
<feature type="compositionally biased region" description="Basic and acidic residues" evidence="6">
    <location>
        <begin position="1"/>
        <end position="10"/>
    </location>
</feature>
<dbReference type="GO" id="GO:0010468">
    <property type="term" value="P:regulation of gene expression"/>
    <property type="evidence" value="ECO:0007669"/>
    <property type="project" value="UniProtKB-ARBA"/>
</dbReference>
<dbReference type="InterPro" id="IPR013907">
    <property type="entry name" value="Sds3"/>
</dbReference>
<protein>
    <submittedName>
        <fullName evidence="7">Uncharacterized protein</fullName>
    </submittedName>
</protein>
<evidence type="ECO:0000256" key="1">
    <source>
        <dbReference type="ARBA" id="ARBA00004123"/>
    </source>
</evidence>
<feature type="region of interest" description="Disordered" evidence="6">
    <location>
        <begin position="1"/>
        <end position="295"/>
    </location>
</feature>
<evidence type="ECO:0000313" key="7">
    <source>
        <dbReference type="EMBL" id="KAG2200655.1"/>
    </source>
</evidence>
<dbReference type="EMBL" id="JAEPRD010000080">
    <property type="protein sequence ID" value="KAG2200655.1"/>
    <property type="molecule type" value="Genomic_DNA"/>
</dbReference>
<feature type="compositionally biased region" description="Acidic residues" evidence="6">
    <location>
        <begin position="268"/>
        <end position="291"/>
    </location>
</feature>
<feature type="compositionally biased region" description="Polar residues" evidence="6">
    <location>
        <begin position="63"/>
        <end position="79"/>
    </location>
</feature>
<dbReference type="Proteomes" id="UP000603453">
    <property type="component" value="Unassembled WGS sequence"/>
</dbReference>
<evidence type="ECO:0000256" key="4">
    <source>
        <dbReference type="ARBA" id="ARBA00023163"/>
    </source>
</evidence>
<comment type="caution">
    <text evidence="7">The sequence shown here is derived from an EMBL/GenBank/DDBJ whole genome shotgun (WGS) entry which is preliminary data.</text>
</comment>
<feature type="compositionally biased region" description="Basic and acidic residues" evidence="6">
    <location>
        <begin position="207"/>
        <end position="217"/>
    </location>
</feature>
<feature type="compositionally biased region" description="Low complexity" evidence="6">
    <location>
        <begin position="108"/>
        <end position="119"/>
    </location>
</feature>
<dbReference type="Pfam" id="PF08598">
    <property type="entry name" value="Sds3"/>
    <property type="match status" value="1"/>
</dbReference>
<gene>
    <name evidence="7" type="ORF">INT47_005811</name>
</gene>
<name>A0A8H7QZD6_9FUNG</name>
<feature type="compositionally biased region" description="Low complexity" evidence="6">
    <location>
        <begin position="13"/>
        <end position="26"/>
    </location>
</feature>
<evidence type="ECO:0000256" key="3">
    <source>
        <dbReference type="ARBA" id="ARBA00023015"/>
    </source>
</evidence>
<dbReference type="AlphaFoldDB" id="A0A8H7QZD6"/>
<keyword evidence="4" id="KW-0804">Transcription</keyword>
<dbReference type="GO" id="GO:0005654">
    <property type="term" value="C:nucleoplasm"/>
    <property type="evidence" value="ECO:0007669"/>
    <property type="project" value="UniProtKB-ARBA"/>
</dbReference>